<protein>
    <recommendedName>
        <fullName evidence="2">PWWP domain-containing protein</fullName>
    </recommendedName>
</protein>
<organism evidence="3 4">
    <name type="scientific">Brassicogethes aeneus</name>
    <name type="common">Rape pollen beetle</name>
    <name type="synonym">Meligethes aeneus</name>
    <dbReference type="NCBI Taxonomy" id="1431903"/>
    <lineage>
        <taxon>Eukaryota</taxon>
        <taxon>Metazoa</taxon>
        <taxon>Ecdysozoa</taxon>
        <taxon>Arthropoda</taxon>
        <taxon>Hexapoda</taxon>
        <taxon>Insecta</taxon>
        <taxon>Pterygota</taxon>
        <taxon>Neoptera</taxon>
        <taxon>Endopterygota</taxon>
        <taxon>Coleoptera</taxon>
        <taxon>Polyphaga</taxon>
        <taxon>Cucujiformia</taxon>
        <taxon>Nitidulidae</taxon>
        <taxon>Meligethinae</taxon>
        <taxon>Brassicogethes</taxon>
    </lineage>
</organism>
<evidence type="ECO:0000256" key="1">
    <source>
        <dbReference type="SAM" id="MobiDB-lite"/>
    </source>
</evidence>
<dbReference type="OrthoDB" id="757982at2759"/>
<keyword evidence="4" id="KW-1185">Reference proteome</keyword>
<evidence type="ECO:0000313" key="3">
    <source>
        <dbReference type="EMBL" id="CAH0555932.1"/>
    </source>
</evidence>
<feature type="compositionally biased region" description="Basic residues" evidence="1">
    <location>
        <begin position="178"/>
        <end position="193"/>
    </location>
</feature>
<feature type="compositionally biased region" description="Polar residues" evidence="1">
    <location>
        <begin position="199"/>
        <end position="215"/>
    </location>
</feature>
<evidence type="ECO:0000259" key="2">
    <source>
        <dbReference type="PROSITE" id="PS50812"/>
    </source>
</evidence>
<dbReference type="EMBL" id="OV121135">
    <property type="protein sequence ID" value="CAH0555932.1"/>
    <property type="molecule type" value="Genomic_DNA"/>
</dbReference>
<dbReference type="PROSITE" id="PS50812">
    <property type="entry name" value="PWWP"/>
    <property type="match status" value="1"/>
</dbReference>
<dbReference type="PANTHER" id="PTHR15999:SF2">
    <property type="entry name" value="ZINC FINGER CW-TYPE PWWP DOMAIN PROTEIN 1"/>
    <property type="match status" value="1"/>
</dbReference>
<evidence type="ECO:0000313" key="4">
    <source>
        <dbReference type="Proteomes" id="UP001154078"/>
    </source>
</evidence>
<dbReference type="Pfam" id="PF00855">
    <property type="entry name" value="PWWP"/>
    <property type="match status" value="1"/>
</dbReference>
<sequence length="365" mass="41842">MPLLLKKKVPFKKPRKSNVLSVSSRSRSYAVFGENSTPPSPTILLNDVDIRQSYLKHLKSSQDLFESDIKDLNRLSQEQEVSKASSSKQRKKKKPSLLCGNKKTESKNHLKIVLERSKEIQGKEDSRSSSENLFDDANVKGAYAKYLRSSYSLFDDDIRDLQSLSQSSIPDSGISSRKSGKKNKPKKDKKRKRVMEITKSISIMETFDDTSSSPSPKRKHIQETDPKEANKEPPYATTNIHSLYNAGSIVWARIDGFPWWPAMVDEDPDFKSYYWIEEGINIPTWYHVTFFDSACVTRAWVKPKDIKANILNLTPKSKYNKVFTKRLDYSIKEAKIASSMDLPERLKIYCFLSRYKGKIVSPKTC</sequence>
<dbReference type="SMART" id="SM00293">
    <property type="entry name" value="PWWP"/>
    <property type="match status" value="1"/>
</dbReference>
<dbReference type="CDD" id="cd20145">
    <property type="entry name" value="PWWP_ZCWPW1"/>
    <property type="match status" value="1"/>
</dbReference>
<dbReference type="AlphaFoldDB" id="A0A9P0B632"/>
<dbReference type="PANTHER" id="PTHR15999">
    <property type="entry name" value="ZINC FINGER CW-TYPE PWWP DOMAIN PROTEIN 1"/>
    <property type="match status" value="1"/>
</dbReference>
<gene>
    <name evidence="3" type="ORF">MELIAE_LOCUS7179</name>
</gene>
<dbReference type="Gene3D" id="2.30.30.140">
    <property type="match status" value="1"/>
</dbReference>
<feature type="compositionally biased region" description="Low complexity" evidence="1">
    <location>
        <begin position="165"/>
        <end position="177"/>
    </location>
</feature>
<dbReference type="SUPFAM" id="SSF63748">
    <property type="entry name" value="Tudor/PWWP/MBT"/>
    <property type="match status" value="1"/>
</dbReference>
<name>A0A9P0B632_BRAAE</name>
<proteinExistence type="predicted"/>
<feature type="compositionally biased region" description="Basic and acidic residues" evidence="1">
    <location>
        <begin position="221"/>
        <end position="231"/>
    </location>
</feature>
<feature type="region of interest" description="Disordered" evidence="1">
    <location>
        <begin position="165"/>
        <end position="234"/>
    </location>
</feature>
<accession>A0A9P0B632</accession>
<feature type="region of interest" description="Disordered" evidence="1">
    <location>
        <begin position="78"/>
        <end position="102"/>
    </location>
</feature>
<dbReference type="InterPro" id="IPR000313">
    <property type="entry name" value="PWWP_dom"/>
</dbReference>
<dbReference type="Proteomes" id="UP001154078">
    <property type="component" value="Chromosome 4"/>
</dbReference>
<dbReference type="GO" id="GO:0005634">
    <property type="term" value="C:nucleus"/>
    <property type="evidence" value="ECO:0007669"/>
    <property type="project" value="TreeGrafter"/>
</dbReference>
<dbReference type="InterPro" id="IPR042778">
    <property type="entry name" value="ZCWPW1/ZCWPW2"/>
</dbReference>
<feature type="domain" description="PWWP" evidence="2">
    <location>
        <begin position="246"/>
        <end position="301"/>
    </location>
</feature>
<reference evidence="3" key="1">
    <citation type="submission" date="2021-12" db="EMBL/GenBank/DDBJ databases">
        <authorList>
            <person name="King R."/>
        </authorList>
    </citation>
    <scope>NUCLEOTIDE SEQUENCE</scope>
</reference>